<dbReference type="EMBL" id="JAWWNJ010000013">
    <property type="protein sequence ID" value="KAK7042854.1"/>
    <property type="molecule type" value="Genomic_DNA"/>
</dbReference>
<evidence type="ECO:0000256" key="1">
    <source>
        <dbReference type="SAM" id="MobiDB-lite"/>
    </source>
</evidence>
<feature type="region of interest" description="Disordered" evidence="1">
    <location>
        <begin position="1"/>
        <end position="37"/>
    </location>
</feature>
<dbReference type="Proteomes" id="UP001362999">
    <property type="component" value="Unassembled WGS sequence"/>
</dbReference>
<evidence type="ECO:0000313" key="2">
    <source>
        <dbReference type="EMBL" id="KAK7042854.1"/>
    </source>
</evidence>
<protein>
    <submittedName>
        <fullName evidence="2">Uncharacterized protein</fullName>
    </submittedName>
</protein>
<sequence length="383" mass="40380">MQAPVPVPVSLSNTSPSAALTGYPPRLRTSHTHTPKERRGAFVNGDARSCESVWGRGQGVDVDVDGIGAAARLSQEGGGRGGGRGVRLRRGYVDSGGCGLEDEDEDEDEEEDRMQVVADADKFNFMDREYLPPLGFHRSSNGFACAARPPYTPREAGGYEEEAVGVLCGCQLGAAAGRQEEAKTPHQTPYLESLSGLEGGNGGISLDLDGLCAMYVSSSASNLGGAWGVRSEQESVRVVSLPGNDLSLAVPPNLSTIHPALPFIPVLFARSRPARCAYHHRTLEERVVFFKTPLKPPSFTPPELPGASSLALVLGGSICTLPDPRSEGMREVKGAVLGQWDGGDGGGCFGEHLRLTGPTNHCIPFAQGLILASLAGHLPLLDC</sequence>
<name>A0AAW0CT59_9AGAR</name>
<reference evidence="2 3" key="1">
    <citation type="journal article" date="2024" name="J Genomics">
        <title>Draft genome sequencing and assembly of Favolaschia claudopus CIRM-BRFM 2984 isolated from oak limbs.</title>
        <authorList>
            <person name="Navarro D."/>
            <person name="Drula E."/>
            <person name="Chaduli D."/>
            <person name="Cazenave R."/>
            <person name="Ahrendt S."/>
            <person name="Wang J."/>
            <person name="Lipzen A."/>
            <person name="Daum C."/>
            <person name="Barry K."/>
            <person name="Grigoriev I.V."/>
            <person name="Favel A."/>
            <person name="Rosso M.N."/>
            <person name="Martin F."/>
        </authorList>
    </citation>
    <scope>NUCLEOTIDE SEQUENCE [LARGE SCALE GENOMIC DNA]</scope>
    <source>
        <strain evidence="2 3">CIRM-BRFM 2984</strain>
    </source>
</reference>
<comment type="caution">
    <text evidence="2">The sequence shown here is derived from an EMBL/GenBank/DDBJ whole genome shotgun (WGS) entry which is preliminary data.</text>
</comment>
<dbReference type="AlphaFoldDB" id="A0AAW0CT59"/>
<evidence type="ECO:0000313" key="3">
    <source>
        <dbReference type="Proteomes" id="UP001362999"/>
    </source>
</evidence>
<organism evidence="2 3">
    <name type="scientific">Favolaschia claudopus</name>
    <dbReference type="NCBI Taxonomy" id="2862362"/>
    <lineage>
        <taxon>Eukaryota</taxon>
        <taxon>Fungi</taxon>
        <taxon>Dikarya</taxon>
        <taxon>Basidiomycota</taxon>
        <taxon>Agaricomycotina</taxon>
        <taxon>Agaricomycetes</taxon>
        <taxon>Agaricomycetidae</taxon>
        <taxon>Agaricales</taxon>
        <taxon>Marasmiineae</taxon>
        <taxon>Mycenaceae</taxon>
        <taxon>Favolaschia</taxon>
    </lineage>
</organism>
<accession>A0AAW0CT59</accession>
<proteinExistence type="predicted"/>
<keyword evidence="3" id="KW-1185">Reference proteome</keyword>
<gene>
    <name evidence="2" type="ORF">R3P38DRAFT_3449595</name>
</gene>